<dbReference type="HOGENOM" id="CLU_2888320_0_0_1"/>
<reference evidence="2" key="1">
    <citation type="submission" date="2013-02" db="EMBL/GenBank/DDBJ databases">
        <authorList>
            <person name="Hughes D."/>
        </authorList>
    </citation>
    <scope>NUCLEOTIDE SEQUENCE</scope>
    <source>
        <strain>Durham</strain>
        <strain evidence="2">NC isolate 2 -- Noor lab</strain>
    </source>
</reference>
<dbReference type="AlphaFoldDB" id="T1GP79"/>
<evidence type="ECO:0000313" key="1">
    <source>
        <dbReference type="EnsemblMetazoa" id="MESCA005399-PA"/>
    </source>
</evidence>
<dbReference type="EMBL" id="CAQQ02058369">
    <property type="status" value="NOT_ANNOTATED_CDS"/>
    <property type="molecule type" value="Genomic_DNA"/>
</dbReference>
<sequence>MFLTSALASSIVPLFDKIIHPLLSSCINCLQLPMPNRADLITLEAEATANWETVLLPAKQYYA</sequence>
<dbReference type="EnsemblMetazoa" id="MESCA005399-RA">
    <property type="protein sequence ID" value="MESCA005399-PA"/>
    <property type="gene ID" value="MESCA005399"/>
</dbReference>
<reference evidence="1" key="2">
    <citation type="submission" date="2015-06" db="UniProtKB">
        <authorList>
            <consortium name="EnsemblMetazoa"/>
        </authorList>
    </citation>
    <scope>IDENTIFICATION</scope>
</reference>
<organism evidence="1 2">
    <name type="scientific">Megaselia scalaris</name>
    <name type="common">Humpbacked fly</name>
    <name type="synonym">Phora scalaris</name>
    <dbReference type="NCBI Taxonomy" id="36166"/>
    <lineage>
        <taxon>Eukaryota</taxon>
        <taxon>Metazoa</taxon>
        <taxon>Ecdysozoa</taxon>
        <taxon>Arthropoda</taxon>
        <taxon>Hexapoda</taxon>
        <taxon>Insecta</taxon>
        <taxon>Pterygota</taxon>
        <taxon>Neoptera</taxon>
        <taxon>Endopterygota</taxon>
        <taxon>Diptera</taxon>
        <taxon>Brachycera</taxon>
        <taxon>Muscomorpha</taxon>
        <taxon>Platypezoidea</taxon>
        <taxon>Phoridae</taxon>
        <taxon>Megaseliini</taxon>
        <taxon>Megaselia</taxon>
    </lineage>
</organism>
<proteinExistence type="predicted"/>
<keyword evidence="2" id="KW-1185">Reference proteome</keyword>
<evidence type="ECO:0000313" key="2">
    <source>
        <dbReference type="Proteomes" id="UP000015102"/>
    </source>
</evidence>
<protein>
    <submittedName>
        <fullName evidence="1">Uncharacterized protein</fullName>
    </submittedName>
</protein>
<dbReference type="Proteomes" id="UP000015102">
    <property type="component" value="Unassembled WGS sequence"/>
</dbReference>
<accession>T1GP79</accession>
<dbReference type="EMBL" id="CAQQ02058370">
    <property type="status" value="NOT_ANNOTATED_CDS"/>
    <property type="molecule type" value="Genomic_DNA"/>
</dbReference>
<name>T1GP79_MEGSC</name>